<keyword evidence="2 6" id="KW-0694">RNA-binding</keyword>
<dbReference type="Pfam" id="PF14804">
    <property type="entry name" value="Jag_N"/>
    <property type="match status" value="1"/>
</dbReference>
<protein>
    <recommendedName>
        <fullName evidence="6">RNA-binding protein KhpB</fullName>
    </recommendedName>
    <alternativeName>
        <fullName evidence="6">RNA-binding protein EloR</fullName>
    </alternativeName>
</protein>
<evidence type="ECO:0000259" key="7">
    <source>
        <dbReference type="PROSITE" id="PS51061"/>
    </source>
</evidence>
<dbReference type="Gene3D" id="3.30.30.80">
    <property type="entry name" value="probable RNA-binding protein from clostridium symbiosum atcc 14940"/>
    <property type="match status" value="1"/>
</dbReference>
<evidence type="ECO:0000256" key="4">
    <source>
        <dbReference type="ARBA" id="ARBA00023186"/>
    </source>
</evidence>
<evidence type="ECO:0000256" key="2">
    <source>
        <dbReference type="ARBA" id="ARBA00022884"/>
    </source>
</evidence>
<evidence type="ECO:0000313" key="8">
    <source>
        <dbReference type="EMBL" id="MDQ0167108.1"/>
    </source>
</evidence>
<keyword evidence="3 6" id="KW-0133">Cell shape</keyword>
<keyword evidence="5 6" id="KW-0961">Cell wall biogenesis/degradation</keyword>
<comment type="caution">
    <text evidence="8">The sequence shown here is derived from an EMBL/GenBank/DDBJ whole genome shotgun (WGS) entry which is preliminary data.</text>
</comment>
<comment type="function">
    <text evidence="6">A probable RNA chaperone. Forms a complex with KhpA which binds to cellular RNA and controls its expression. Plays a role in peptidoglycan (PG) homeostasis and cell length regulation.</text>
</comment>
<comment type="subcellular location">
    <subcellularLocation>
        <location evidence="6">Cytoplasm</location>
    </subcellularLocation>
</comment>
<dbReference type="InterPro" id="IPR039247">
    <property type="entry name" value="KhpB"/>
</dbReference>
<dbReference type="PROSITE" id="PS51061">
    <property type="entry name" value="R3H"/>
    <property type="match status" value="1"/>
</dbReference>
<dbReference type="InterPro" id="IPR038247">
    <property type="entry name" value="Jag_N_dom_sf"/>
</dbReference>
<dbReference type="CDD" id="cd02644">
    <property type="entry name" value="R3H_jag"/>
    <property type="match status" value="1"/>
</dbReference>
<dbReference type="InterPro" id="IPR034079">
    <property type="entry name" value="R3H_KhpB"/>
</dbReference>
<dbReference type="InterPro" id="IPR038008">
    <property type="entry name" value="Jag_KH"/>
</dbReference>
<evidence type="ECO:0000256" key="1">
    <source>
        <dbReference type="ARBA" id="ARBA00022490"/>
    </source>
</evidence>
<dbReference type="Pfam" id="PF13083">
    <property type="entry name" value="KH_KhpA-B"/>
    <property type="match status" value="1"/>
</dbReference>
<dbReference type="EMBL" id="JAUSTY010000013">
    <property type="protein sequence ID" value="MDQ0167108.1"/>
    <property type="molecule type" value="Genomic_DNA"/>
</dbReference>
<dbReference type="InterPro" id="IPR015946">
    <property type="entry name" value="KH_dom-like_a/b"/>
</dbReference>
<dbReference type="SUPFAM" id="SSF82708">
    <property type="entry name" value="R3H domain"/>
    <property type="match status" value="1"/>
</dbReference>
<dbReference type="NCBIfam" id="NF041568">
    <property type="entry name" value="Jag_EloR"/>
    <property type="match status" value="1"/>
</dbReference>
<keyword evidence="1 6" id="KW-0963">Cytoplasm</keyword>
<comment type="caution">
    <text evidence="6">Lacks conserved residue(s) required for the propagation of feature annotation.</text>
</comment>
<dbReference type="Proteomes" id="UP001235840">
    <property type="component" value="Unassembled WGS sequence"/>
</dbReference>
<dbReference type="PANTHER" id="PTHR35800:SF1">
    <property type="entry name" value="RNA-BINDING PROTEIN KHPB"/>
    <property type="match status" value="1"/>
</dbReference>
<accession>A0ABT9W1H8</accession>
<dbReference type="InterPro" id="IPR036867">
    <property type="entry name" value="R3H_dom_sf"/>
</dbReference>
<dbReference type="RefSeq" id="WP_307395838.1">
    <property type="nucleotide sequence ID" value="NZ_BAAADK010000046.1"/>
</dbReference>
<dbReference type="SMART" id="SM01245">
    <property type="entry name" value="Jag_N"/>
    <property type="match status" value="1"/>
</dbReference>
<dbReference type="Gene3D" id="3.30.1370.50">
    <property type="entry name" value="R3H-like domain"/>
    <property type="match status" value="1"/>
</dbReference>
<gene>
    <name evidence="6" type="primary">khpB</name>
    <name evidence="6" type="synonym">eloR</name>
    <name evidence="8" type="ORF">J2S11_003033</name>
</gene>
<dbReference type="PANTHER" id="PTHR35800">
    <property type="entry name" value="PROTEIN JAG"/>
    <property type="match status" value="1"/>
</dbReference>
<name>A0ABT9W1H8_9BACI</name>
<evidence type="ECO:0000256" key="6">
    <source>
        <dbReference type="HAMAP-Rule" id="MF_00867"/>
    </source>
</evidence>
<dbReference type="CDD" id="cd02414">
    <property type="entry name" value="KH-II_Jag"/>
    <property type="match status" value="1"/>
</dbReference>
<dbReference type="HAMAP" id="MF_00867">
    <property type="entry name" value="KhpB"/>
    <property type="match status" value="1"/>
</dbReference>
<evidence type="ECO:0000256" key="5">
    <source>
        <dbReference type="ARBA" id="ARBA00023316"/>
    </source>
</evidence>
<comment type="subunit">
    <text evidence="6">Forms a complex with KhpA.</text>
</comment>
<dbReference type="Pfam" id="PF01424">
    <property type="entry name" value="R3H"/>
    <property type="match status" value="1"/>
</dbReference>
<comment type="similarity">
    <text evidence="6">Belongs to the KhpB RNA-binding protein family.</text>
</comment>
<evidence type="ECO:0000256" key="3">
    <source>
        <dbReference type="ARBA" id="ARBA00022960"/>
    </source>
</evidence>
<evidence type="ECO:0000313" key="9">
    <source>
        <dbReference type="Proteomes" id="UP001235840"/>
    </source>
</evidence>
<dbReference type="Gene3D" id="3.30.300.20">
    <property type="match status" value="1"/>
</dbReference>
<dbReference type="InterPro" id="IPR001374">
    <property type="entry name" value="R3H_dom"/>
</dbReference>
<organism evidence="8 9">
    <name type="scientific">Caldalkalibacillus horti</name>
    <dbReference type="NCBI Taxonomy" id="77523"/>
    <lineage>
        <taxon>Bacteria</taxon>
        <taxon>Bacillati</taxon>
        <taxon>Bacillota</taxon>
        <taxon>Bacilli</taxon>
        <taxon>Bacillales</taxon>
        <taxon>Bacillaceae</taxon>
        <taxon>Caldalkalibacillus</taxon>
    </lineage>
</organism>
<feature type="domain" description="R3H" evidence="7">
    <location>
        <begin position="194"/>
        <end position="259"/>
    </location>
</feature>
<sequence>MNKVTARAKTVQEAVERALSQLQTTEEFVNIRVIEEPSKGFLGFGAKQAVIEVERKDSKVEEHFEHNNVDSKTEDQSLDQAKTAIVPDGANTSTADSVTFDETKRVQEEEIQEAIEEAVVFLENVLAKMDLIVKVKVEKQADYWLFDVSGTQLGLMIGRRGQTLDSLQYLTNIVANRHSSSYIRIVIDVENYRAKRKETLEQLADRVAKKVIRSGNKVALEPMNAAERKIIHTHLQDYAGVATRSDGQDPHRHIVVYPK</sequence>
<reference evidence="8 9" key="1">
    <citation type="submission" date="2023-07" db="EMBL/GenBank/DDBJ databases">
        <title>Genomic Encyclopedia of Type Strains, Phase IV (KMG-IV): sequencing the most valuable type-strain genomes for metagenomic binning, comparative biology and taxonomic classification.</title>
        <authorList>
            <person name="Goeker M."/>
        </authorList>
    </citation>
    <scope>NUCLEOTIDE SEQUENCE [LARGE SCALE GENOMIC DNA]</scope>
    <source>
        <strain evidence="8 9">DSM 12751</strain>
    </source>
</reference>
<keyword evidence="9" id="KW-1185">Reference proteome</keyword>
<dbReference type="SMART" id="SM00393">
    <property type="entry name" value="R3H"/>
    <property type="match status" value="1"/>
</dbReference>
<keyword evidence="4 6" id="KW-0143">Chaperone</keyword>
<proteinExistence type="inferred from homology"/>
<comment type="domain">
    <text evidence="6">Has an N-terminal Jag-N domain and 2 RNA-binding domains (KH and R3H).</text>
</comment>
<dbReference type="InterPro" id="IPR032782">
    <property type="entry name" value="KhpB_N"/>
</dbReference>